<dbReference type="AlphaFoldDB" id="A0A2T5FZ48"/>
<protein>
    <submittedName>
        <fullName evidence="2">N-acetyltransferase</fullName>
    </submittedName>
</protein>
<gene>
    <name evidence="2" type="ORF">CLG96_08125</name>
</gene>
<dbReference type="EMBL" id="NWBU01000006">
    <property type="protein sequence ID" value="PTQ11872.1"/>
    <property type="molecule type" value="Genomic_DNA"/>
</dbReference>
<dbReference type="InterPro" id="IPR045057">
    <property type="entry name" value="Gcn5-rel_NAT"/>
</dbReference>
<dbReference type="SUPFAM" id="SSF55729">
    <property type="entry name" value="Acyl-CoA N-acyltransferases (Nat)"/>
    <property type="match status" value="1"/>
</dbReference>
<proteinExistence type="predicted"/>
<evidence type="ECO:0000313" key="3">
    <source>
        <dbReference type="Proteomes" id="UP000244162"/>
    </source>
</evidence>
<accession>A0A2T5FZ48</accession>
<dbReference type="InterPro" id="IPR031165">
    <property type="entry name" value="GNAT_YJDJ"/>
</dbReference>
<keyword evidence="2" id="KW-0808">Transferase</keyword>
<dbReference type="Pfam" id="PF14542">
    <property type="entry name" value="Acetyltransf_CG"/>
    <property type="match status" value="1"/>
</dbReference>
<evidence type="ECO:0000313" key="2">
    <source>
        <dbReference type="EMBL" id="PTQ11872.1"/>
    </source>
</evidence>
<dbReference type="Proteomes" id="UP000244162">
    <property type="component" value="Unassembled WGS sequence"/>
</dbReference>
<feature type="domain" description="N-acetyltransferase" evidence="1">
    <location>
        <begin position="6"/>
        <end position="93"/>
    </location>
</feature>
<organism evidence="2 3">
    <name type="scientific">Sphingomonas oleivorans</name>
    <dbReference type="NCBI Taxonomy" id="1735121"/>
    <lineage>
        <taxon>Bacteria</taxon>
        <taxon>Pseudomonadati</taxon>
        <taxon>Pseudomonadota</taxon>
        <taxon>Alphaproteobacteria</taxon>
        <taxon>Sphingomonadales</taxon>
        <taxon>Sphingomonadaceae</taxon>
        <taxon>Sphingomonas</taxon>
    </lineage>
</organism>
<dbReference type="Gene3D" id="3.40.630.30">
    <property type="match status" value="1"/>
</dbReference>
<dbReference type="OrthoDB" id="9800945at2"/>
<sequence>MDAEVTDNKSQRRFELPLPDGEIAAAYYRVDDEGRLVLIHTEVPYEFGGQGIATRLATGTFDLVRRSGGKVVLRCPFMGNFFRKHPEYADIVAG</sequence>
<dbReference type="PANTHER" id="PTHR31435">
    <property type="entry name" value="PROTEIN NATD1"/>
    <property type="match status" value="1"/>
</dbReference>
<dbReference type="PROSITE" id="PS51729">
    <property type="entry name" value="GNAT_YJDJ"/>
    <property type="match status" value="1"/>
</dbReference>
<keyword evidence="3" id="KW-1185">Reference proteome</keyword>
<dbReference type="InterPro" id="IPR016181">
    <property type="entry name" value="Acyl_CoA_acyltransferase"/>
</dbReference>
<dbReference type="GO" id="GO:0016740">
    <property type="term" value="F:transferase activity"/>
    <property type="evidence" value="ECO:0007669"/>
    <property type="project" value="UniProtKB-KW"/>
</dbReference>
<dbReference type="PANTHER" id="PTHR31435:SF10">
    <property type="entry name" value="BSR4717 PROTEIN"/>
    <property type="match status" value="1"/>
</dbReference>
<reference evidence="2 3" key="1">
    <citation type="submission" date="2017-09" db="EMBL/GenBank/DDBJ databases">
        <title>Sphingomonas panjinensis sp.nov., isolated from oil-contaminated soil.</title>
        <authorList>
            <person name="Wang L."/>
            <person name="Chen L."/>
        </authorList>
    </citation>
    <scope>NUCLEOTIDE SEQUENCE [LARGE SCALE GENOMIC DNA]</scope>
    <source>
        <strain evidence="2 3">FW-11</strain>
    </source>
</reference>
<comment type="caution">
    <text evidence="2">The sequence shown here is derived from an EMBL/GenBank/DDBJ whole genome shotgun (WGS) entry which is preliminary data.</text>
</comment>
<evidence type="ECO:0000259" key="1">
    <source>
        <dbReference type="PROSITE" id="PS51729"/>
    </source>
</evidence>
<name>A0A2T5FZ48_9SPHN</name>